<reference evidence="3 4" key="1">
    <citation type="submission" date="2019-06" db="EMBL/GenBank/DDBJ databases">
        <title>Sorghum-associated microbial communities from plants grown in Nebraska, USA.</title>
        <authorList>
            <person name="Schachtman D."/>
        </authorList>
    </citation>
    <scope>NUCLEOTIDE SEQUENCE [LARGE SCALE GENOMIC DNA]</scope>
    <source>
        <strain evidence="3 4">T529</strain>
    </source>
</reference>
<gene>
    <name evidence="3" type="ORF">FB547_109198</name>
</gene>
<keyword evidence="1" id="KW-1133">Transmembrane helix</keyword>
<dbReference type="OrthoDB" id="21915at2"/>
<dbReference type="Pfam" id="PF13239">
    <property type="entry name" value="2TM"/>
    <property type="match status" value="1"/>
</dbReference>
<accession>A0A561BFK6</accession>
<dbReference type="Proteomes" id="UP000319722">
    <property type="component" value="Unassembled WGS sequence"/>
</dbReference>
<name>A0A561BFK6_9BURK</name>
<dbReference type="AlphaFoldDB" id="A0A561BFK6"/>
<evidence type="ECO:0000259" key="2">
    <source>
        <dbReference type="Pfam" id="PF13239"/>
    </source>
</evidence>
<comment type="caution">
    <text evidence="3">The sequence shown here is derived from an EMBL/GenBank/DDBJ whole genome shotgun (WGS) entry which is preliminary data.</text>
</comment>
<sequence length="100" mass="11074">MNPVASRSDSSLPDIEKLARRRAGAKMGWYIHAFVYMLVNLALVALSASRGHTWAVYPLMGWGLGLLIHGAVIWFVAPGGSFHDRLVERERRALRSGTRG</sequence>
<organism evidence="3 4">
    <name type="scientific">Variovorax beijingensis</name>
    <dbReference type="NCBI Taxonomy" id="2496117"/>
    <lineage>
        <taxon>Bacteria</taxon>
        <taxon>Pseudomonadati</taxon>
        <taxon>Pseudomonadota</taxon>
        <taxon>Betaproteobacteria</taxon>
        <taxon>Burkholderiales</taxon>
        <taxon>Comamonadaceae</taxon>
        <taxon>Variovorax</taxon>
    </lineage>
</organism>
<feature type="transmembrane region" description="Helical" evidence="1">
    <location>
        <begin position="54"/>
        <end position="77"/>
    </location>
</feature>
<keyword evidence="1" id="KW-0812">Transmembrane</keyword>
<dbReference type="InterPro" id="IPR025698">
    <property type="entry name" value="2TM_dom"/>
</dbReference>
<evidence type="ECO:0000313" key="4">
    <source>
        <dbReference type="Proteomes" id="UP000319722"/>
    </source>
</evidence>
<evidence type="ECO:0000256" key="1">
    <source>
        <dbReference type="SAM" id="Phobius"/>
    </source>
</evidence>
<proteinExistence type="predicted"/>
<feature type="transmembrane region" description="Helical" evidence="1">
    <location>
        <begin position="27"/>
        <end position="48"/>
    </location>
</feature>
<dbReference type="EMBL" id="VIVL01000009">
    <property type="protein sequence ID" value="TWD77660.1"/>
    <property type="molecule type" value="Genomic_DNA"/>
</dbReference>
<dbReference type="RefSeq" id="WP_145746187.1">
    <property type="nucleotide sequence ID" value="NZ_VIVL01000009.1"/>
</dbReference>
<feature type="domain" description="2TM" evidence="2">
    <location>
        <begin position="18"/>
        <end position="76"/>
    </location>
</feature>
<evidence type="ECO:0000313" key="3">
    <source>
        <dbReference type="EMBL" id="TWD77660.1"/>
    </source>
</evidence>
<protein>
    <submittedName>
        <fullName evidence="3">2TM domain-containing protein</fullName>
    </submittedName>
</protein>
<keyword evidence="1" id="KW-0472">Membrane</keyword>